<name>A0A0P7UV95_SCLFO</name>
<dbReference type="Pfam" id="PF12146">
    <property type="entry name" value="Hydrolase_4"/>
    <property type="match status" value="1"/>
</dbReference>
<dbReference type="STRING" id="113540.ENSSFOP00015023377"/>
<gene>
    <name evidence="3" type="ORF">Z043_102152</name>
</gene>
<dbReference type="InterPro" id="IPR022742">
    <property type="entry name" value="Hydrolase_4"/>
</dbReference>
<dbReference type="SUPFAM" id="SSF53474">
    <property type="entry name" value="alpha/beta-Hydrolases"/>
    <property type="match status" value="1"/>
</dbReference>
<keyword evidence="1" id="KW-1133">Transmembrane helix</keyword>
<reference evidence="3 4" key="1">
    <citation type="submission" date="2015-08" db="EMBL/GenBank/DDBJ databases">
        <title>The genome of the Asian arowana (Scleropages formosus).</title>
        <authorList>
            <person name="Tan M.H."/>
            <person name="Gan H.M."/>
            <person name="Croft L.J."/>
            <person name="Austin C.M."/>
        </authorList>
    </citation>
    <scope>NUCLEOTIDE SEQUENCE [LARGE SCALE GENOMIC DNA]</scope>
    <source>
        <strain evidence="3">Aro1</strain>
    </source>
</reference>
<feature type="non-terminal residue" evidence="3">
    <location>
        <position position="337"/>
    </location>
</feature>
<evidence type="ECO:0000259" key="2">
    <source>
        <dbReference type="Pfam" id="PF12146"/>
    </source>
</evidence>
<sequence length="337" mass="37435">RAVCAAERPRLRPHAEAHTMNALASCALFGAVAYLYGSGLMSALCAYVAETVLGMSGSAEQRRDAQGVPRADLEHLVNADGQHLFCRYWVPEAPPSDLAQNLTKQDLLVFAHDHVGHGKSEGDRLVVKDFQVYIRDSLQHIDLMKERYPGLPIFFIGHSMGGAISILTACERPGDFAGVVLIAPLIQLNPDTATDFKVAVAKLLNHMVPNLSLGAIEPKWISRDQKQVEAYEKDELIYHRGLRVSFAVQLMNAVERIEKAVPTIGWPFLLLHGDVDKLCDIRGSQVMFEKAPSSDKEMKVYEGAYHALHHELPEVADSVWKEINTWIKKRIPIQPSS</sequence>
<evidence type="ECO:0000313" key="4">
    <source>
        <dbReference type="Proteomes" id="UP000034805"/>
    </source>
</evidence>
<feature type="transmembrane region" description="Helical" evidence="1">
    <location>
        <begin position="21"/>
        <end position="49"/>
    </location>
</feature>
<evidence type="ECO:0000256" key="1">
    <source>
        <dbReference type="SAM" id="Phobius"/>
    </source>
</evidence>
<dbReference type="InterPro" id="IPR051044">
    <property type="entry name" value="MAG_DAG_Lipase"/>
</dbReference>
<feature type="non-terminal residue" evidence="3">
    <location>
        <position position="1"/>
    </location>
</feature>
<organism evidence="3 4">
    <name type="scientific">Scleropages formosus</name>
    <name type="common">Asian bonytongue</name>
    <name type="synonym">Osteoglossum formosum</name>
    <dbReference type="NCBI Taxonomy" id="113540"/>
    <lineage>
        <taxon>Eukaryota</taxon>
        <taxon>Metazoa</taxon>
        <taxon>Chordata</taxon>
        <taxon>Craniata</taxon>
        <taxon>Vertebrata</taxon>
        <taxon>Euteleostomi</taxon>
        <taxon>Actinopterygii</taxon>
        <taxon>Neopterygii</taxon>
        <taxon>Teleostei</taxon>
        <taxon>Osteoglossocephala</taxon>
        <taxon>Osteoglossomorpha</taxon>
        <taxon>Osteoglossiformes</taxon>
        <taxon>Osteoglossidae</taxon>
        <taxon>Scleropages</taxon>
    </lineage>
</organism>
<feature type="domain" description="Serine aminopeptidase S33" evidence="2">
    <location>
        <begin position="97"/>
        <end position="312"/>
    </location>
</feature>
<dbReference type="EMBL" id="JARO02000497">
    <property type="protein sequence ID" value="KPP78351.1"/>
    <property type="molecule type" value="Genomic_DNA"/>
</dbReference>
<keyword evidence="1" id="KW-0812">Transmembrane</keyword>
<dbReference type="AlphaFoldDB" id="A0A0P7UV95"/>
<accession>A0A0P7UV95</accession>
<comment type="caution">
    <text evidence="3">The sequence shown here is derived from an EMBL/GenBank/DDBJ whole genome shotgun (WGS) entry which is preliminary data.</text>
</comment>
<dbReference type="InterPro" id="IPR029058">
    <property type="entry name" value="AB_hydrolase_fold"/>
</dbReference>
<dbReference type="FunFam" id="3.40.50.1820:FF:000117">
    <property type="entry name" value="Monoglyceride lipase, putative"/>
    <property type="match status" value="1"/>
</dbReference>
<keyword evidence="1" id="KW-0472">Membrane</keyword>
<dbReference type="Proteomes" id="UP000034805">
    <property type="component" value="Unassembled WGS sequence"/>
</dbReference>
<dbReference type="Gene3D" id="3.40.50.1820">
    <property type="entry name" value="alpha/beta hydrolase"/>
    <property type="match status" value="1"/>
</dbReference>
<dbReference type="PANTHER" id="PTHR11614">
    <property type="entry name" value="PHOSPHOLIPASE-RELATED"/>
    <property type="match status" value="1"/>
</dbReference>
<protein>
    <submittedName>
        <fullName evidence="3">Monoglyceride lipase-like</fullName>
    </submittedName>
</protein>
<dbReference type="InterPro" id="IPR000073">
    <property type="entry name" value="AB_hydrolase_1"/>
</dbReference>
<dbReference type="PRINTS" id="PR00111">
    <property type="entry name" value="ABHYDROLASE"/>
</dbReference>
<evidence type="ECO:0000313" key="3">
    <source>
        <dbReference type="EMBL" id="KPP78351.1"/>
    </source>
</evidence>
<proteinExistence type="predicted"/>